<dbReference type="Proteomes" id="UP001218638">
    <property type="component" value="Chromosome"/>
</dbReference>
<dbReference type="GO" id="GO:0008081">
    <property type="term" value="F:phosphoric diester hydrolase activity"/>
    <property type="evidence" value="ECO:0007669"/>
    <property type="project" value="InterPro"/>
</dbReference>
<evidence type="ECO:0000313" key="3">
    <source>
        <dbReference type="Proteomes" id="UP001218638"/>
    </source>
</evidence>
<dbReference type="Gene3D" id="3.20.20.190">
    <property type="entry name" value="Phosphatidylinositol (PI) phosphodiesterase"/>
    <property type="match status" value="1"/>
</dbReference>
<reference evidence="2" key="1">
    <citation type="submission" date="2023-03" db="EMBL/GenBank/DDBJ databases">
        <title>Lomoglobus Profundus gen. nov., sp. nov., a novel member of the phylum Verrucomicrobia, isolated from deep-marine sediment of South China Sea.</title>
        <authorList>
            <person name="Ahmad T."/>
            <person name="Ishaq S.E."/>
            <person name="Wang F."/>
        </authorList>
    </citation>
    <scope>NUCLEOTIDE SEQUENCE</scope>
    <source>
        <strain evidence="2">LMO-M01</strain>
    </source>
</reference>
<dbReference type="EMBL" id="CP119075">
    <property type="protein sequence ID" value="WED66423.1"/>
    <property type="molecule type" value="Genomic_DNA"/>
</dbReference>
<dbReference type="PROSITE" id="PS51704">
    <property type="entry name" value="GP_PDE"/>
    <property type="match status" value="1"/>
</dbReference>
<feature type="domain" description="GP-PDE" evidence="1">
    <location>
        <begin position="48"/>
        <end position="298"/>
    </location>
</feature>
<accession>A0AAF0CQX9</accession>
<dbReference type="GO" id="GO:0006629">
    <property type="term" value="P:lipid metabolic process"/>
    <property type="evidence" value="ECO:0007669"/>
    <property type="project" value="InterPro"/>
</dbReference>
<dbReference type="SUPFAM" id="SSF51695">
    <property type="entry name" value="PLC-like phosphodiesterases"/>
    <property type="match status" value="1"/>
</dbReference>
<protein>
    <submittedName>
        <fullName evidence="2">Glycerophosphodiester phosphodiesterase family protein</fullName>
    </submittedName>
</protein>
<evidence type="ECO:0000259" key="1">
    <source>
        <dbReference type="PROSITE" id="PS51704"/>
    </source>
</evidence>
<dbReference type="PANTHER" id="PTHR46211">
    <property type="entry name" value="GLYCEROPHOSPHORYL DIESTER PHOSPHODIESTERASE"/>
    <property type="match status" value="1"/>
</dbReference>
<proteinExistence type="predicted"/>
<sequence length="299" mass="32465">MHSFRLTFWTLILTTTVLWLGCASTPAVEAWSHPSESRAEALLAQPRPLIIAHRGFSEWAPENTLPAFALAIHAEADLVELDYHVTADGVPVVFHDYTLDRTSNAVAQWGGSDWQLEAQPAHVLTDLDAGGWFSSAYAGAKLPTLNESLDFIQGAGGVTLIERKAGSAADCAEIIHAKRLINDVVVQAFDWEFLAALHDAIPTQVLGALGPQKEWDGRKLAAAEKTLSPLWVERAAKSGVRVIGWNRHITAEAVAAAHARGLKIWVYTINELPAAKALLALGVDGIITNNPLRISRLRK</sequence>
<dbReference type="PROSITE" id="PS51257">
    <property type="entry name" value="PROKAR_LIPOPROTEIN"/>
    <property type="match status" value="1"/>
</dbReference>
<keyword evidence="3" id="KW-1185">Reference proteome</keyword>
<evidence type="ECO:0000313" key="2">
    <source>
        <dbReference type="EMBL" id="WED66423.1"/>
    </source>
</evidence>
<dbReference type="PANTHER" id="PTHR46211:SF14">
    <property type="entry name" value="GLYCEROPHOSPHODIESTER PHOSPHODIESTERASE"/>
    <property type="match status" value="1"/>
</dbReference>
<dbReference type="AlphaFoldDB" id="A0AAF0CQX9"/>
<dbReference type="InterPro" id="IPR017946">
    <property type="entry name" value="PLC-like_Pdiesterase_TIM-brl"/>
</dbReference>
<name>A0AAF0CQX9_9BACT</name>
<dbReference type="InterPro" id="IPR030395">
    <property type="entry name" value="GP_PDE_dom"/>
</dbReference>
<organism evidence="2 3">
    <name type="scientific">Synoicihabitans lomoniglobus</name>
    <dbReference type="NCBI Taxonomy" id="2909285"/>
    <lineage>
        <taxon>Bacteria</taxon>
        <taxon>Pseudomonadati</taxon>
        <taxon>Verrucomicrobiota</taxon>
        <taxon>Opitutia</taxon>
        <taxon>Opitutales</taxon>
        <taxon>Opitutaceae</taxon>
        <taxon>Synoicihabitans</taxon>
    </lineage>
</organism>
<gene>
    <name evidence="2" type="ORF">PXH66_06125</name>
</gene>
<dbReference type="Pfam" id="PF03009">
    <property type="entry name" value="GDPD"/>
    <property type="match status" value="1"/>
</dbReference>
<dbReference type="KEGG" id="slom:PXH66_06125"/>
<dbReference type="RefSeq" id="WP_330927709.1">
    <property type="nucleotide sequence ID" value="NZ_CP119075.1"/>
</dbReference>